<dbReference type="NCBIfam" id="TIGR00231">
    <property type="entry name" value="small_GTP"/>
    <property type="match status" value="1"/>
</dbReference>
<dbReference type="InterPro" id="IPR031157">
    <property type="entry name" value="G_TR_CS"/>
</dbReference>
<reference evidence="9 10" key="1">
    <citation type="journal article" date="2014" name="Genome Announc.">
        <title>Draft Genome Sequence of Lysobacter capsici AZ78, a Bacterium Antagonistic to Plant-Pathogenic Oomycetes.</title>
        <authorList>
            <person name="Puopolo G."/>
            <person name="Sonego P."/>
            <person name="Engelen K."/>
            <person name="Pertot I."/>
        </authorList>
    </citation>
    <scope>NUCLEOTIDE SEQUENCE [LARGE SCALE GENOMIC DNA]</scope>
    <source>
        <strain evidence="9 10">AZ78</strain>
    </source>
</reference>
<evidence type="ECO:0000313" key="9">
    <source>
        <dbReference type="EMBL" id="KWS07073.1"/>
    </source>
</evidence>
<keyword evidence="3 9" id="KW-0251">Elongation factor</keyword>
<dbReference type="GO" id="GO:0032790">
    <property type="term" value="P:ribosome disassembly"/>
    <property type="evidence" value="ECO:0007669"/>
    <property type="project" value="TreeGrafter"/>
</dbReference>
<sequence>MNTTNTRTLNLNPSRWRNLGIIAHVDAGKTTLTERLLWKTGAIHRVGEVHDGAATTDFDPIEQRRGITIGAAAVQTHWTPQGQAEHRLTIIDTPGHIDFAIEVERSLRVLDGAVAVFSAVDGVQPQSESVWRQARRHGVPLIAFVNKMDRVGASFEQTLAQMRDKLDATPWAIGRPLGAESDLRGWVDLVARELVLWDEAGGIARRPWNDEETREHEPLRERLIEAVADHDDELAQAFLDARAIDSELLKAALRRGTLKGAGTPVLGGSAFKNKGVETLLDAIVDYLPSPLDRPMVTAQSEDGEVALAPDASGPLGGLVFKIVHQEHGALSFVRLYSGTLRVGDTVWASRRERAQRVGRLVVVQADHGRDVEVAYAGEIVAIQGWKDAVSGETLSGVERKLVLDTIQAQPAVLSWRLTAAKASDLIRLGQGLASLAQEDPSFRVGTDPETGETLVWGMGELHLDVMVERLREGWGVDVRTGSPRVAYQETPSAAVAGIEGKLVKRNGGQGQFARVTIDVAPREDGQFEFVDRTSGGVVPKNFVNATEKGLRAALSEGPRGYPLVGLTVSLTDGETHAVDSSELAFQRAASEALKAALAVTGTTLLEPVMALVIDTPAGNVGDVVGDLQRRSGRVLGIEDKGSRTDVTARAPLAALSGYATALRSLTQGRASASVVFNGYEQARQEARAG</sequence>
<comment type="similarity">
    <text evidence="1">Belongs to the TRAFAC class translation factor GTPase superfamily. Classic translation factor GTPase family. EF-G/EF-2 subfamily.</text>
</comment>
<dbReference type="GO" id="GO:0005525">
    <property type="term" value="F:GTP binding"/>
    <property type="evidence" value="ECO:0007669"/>
    <property type="project" value="UniProtKB-UniRule"/>
</dbReference>
<keyword evidence="10" id="KW-1185">Reference proteome</keyword>
<dbReference type="InterPro" id="IPR009000">
    <property type="entry name" value="Transl_B-barrel_sf"/>
</dbReference>
<dbReference type="CDD" id="cd03713">
    <property type="entry name" value="EFG_mtEFG_C"/>
    <property type="match status" value="1"/>
</dbReference>
<dbReference type="InterPro" id="IPR004540">
    <property type="entry name" value="Transl_elong_EFG/EF2"/>
</dbReference>
<dbReference type="InterPro" id="IPR005517">
    <property type="entry name" value="Transl_elong_EFG/EF2_IV"/>
</dbReference>
<dbReference type="Gene3D" id="3.30.230.10">
    <property type="match status" value="1"/>
</dbReference>
<dbReference type="Pfam" id="PF00679">
    <property type="entry name" value="EFG_C"/>
    <property type="match status" value="1"/>
</dbReference>
<comment type="caution">
    <text evidence="9">The sequence shown here is derived from an EMBL/GenBank/DDBJ whole genome shotgun (WGS) entry which is preliminary data.</text>
</comment>
<gene>
    <name evidence="9" type="ORF">AZ78_4633</name>
</gene>
<evidence type="ECO:0000256" key="4">
    <source>
        <dbReference type="ARBA" id="ARBA00022917"/>
    </source>
</evidence>
<evidence type="ECO:0000256" key="1">
    <source>
        <dbReference type="ARBA" id="ARBA00005870"/>
    </source>
</evidence>
<evidence type="ECO:0000256" key="5">
    <source>
        <dbReference type="ARBA" id="ARBA00023134"/>
    </source>
</evidence>
<dbReference type="PROSITE" id="PS51722">
    <property type="entry name" value="G_TR_2"/>
    <property type="match status" value="1"/>
</dbReference>
<evidence type="ECO:0000256" key="3">
    <source>
        <dbReference type="ARBA" id="ARBA00022768"/>
    </source>
</evidence>
<evidence type="ECO:0000259" key="8">
    <source>
        <dbReference type="PROSITE" id="PS51722"/>
    </source>
</evidence>
<dbReference type="Gene3D" id="2.40.30.10">
    <property type="entry name" value="Translation factors"/>
    <property type="match status" value="1"/>
</dbReference>
<dbReference type="Pfam" id="PF03764">
    <property type="entry name" value="EFG_IV"/>
    <property type="match status" value="1"/>
</dbReference>
<protein>
    <recommendedName>
        <fullName evidence="7">Elongation factor G</fullName>
    </recommendedName>
</protein>
<dbReference type="InterPro" id="IPR020568">
    <property type="entry name" value="Ribosomal_Su5_D2-typ_SF"/>
</dbReference>
<keyword evidence="2" id="KW-0547">Nucleotide-binding</keyword>
<dbReference type="InterPro" id="IPR014721">
    <property type="entry name" value="Ribsml_uS5_D2-typ_fold_subgr"/>
</dbReference>
<dbReference type="FunFam" id="3.40.50.300:FF:000029">
    <property type="entry name" value="Elongation factor G"/>
    <property type="match status" value="1"/>
</dbReference>
<dbReference type="InterPro" id="IPR000795">
    <property type="entry name" value="T_Tr_GTP-bd_dom"/>
</dbReference>
<dbReference type="NCBIfam" id="TIGR00484">
    <property type="entry name" value="EF-G"/>
    <property type="match status" value="1"/>
</dbReference>
<dbReference type="InterPro" id="IPR053905">
    <property type="entry name" value="EF-G-like_DII"/>
</dbReference>
<dbReference type="SUPFAM" id="SSF54211">
    <property type="entry name" value="Ribosomal protein S5 domain 2-like"/>
    <property type="match status" value="1"/>
</dbReference>
<dbReference type="NCBIfam" id="NF009381">
    <property type="entry name" value="PRK12740.1-5"/>
    <property type="match status" value="1"/>
</dbReference>
<dbReference type="PANTHER" id="PTHR43261:SF1">
    <property type="entry name" value="RIBOSOME-RELEASING FACTOR 2, MITOCHONDRIAL"/>
    <property type="match status" value="1"/>
</dbReference>
<dbReference type="OrthoDB" id="9804431at2"/>
<dbReference type="PROSITE" id="PS00301">
    <property type="entry name" value="G_TR_1"/>
    <property type="match status" value="1"/>
</dbReference>
<dbReference type="RefSeq" id="WP_036114709.1">
    <property type="nucleotide sequence ID" value="NZ_JAJA02000001.1"/>
</dbReference>
<dbReference type="InterPro" id="IPR000640">
    <property type="entry name" value="EFG_V-like"/>
</dbReference>
<dbReference type="InterPro" id="IPR027417">
    <property type="entry name" value="P-loop_NTPase"/>
</dbReference>
<dbReference type="FunFam" id="3.30.70.240:FF:000001">
    <property type="entry name" value="Elongation factor G"/>
    <property type="match status" value="1"/>
</dbReference>
<keyword evidence="4" id="KW-0648">Protein biosynthesis</keyword>
<dbReference type="CDD" id="cd01886">
    <property type="entry name" value="EF-G"/>
    <property type="match status" value="1"/>
</dbReference>
<dbReference type="EMBL" id="JAJA02000001">
    <property type="protein sequence ID" value="KWS07073.1"/>
    <property type="molecule type" value="Genomic_DNA"/>
</dbReference>
<dbReference type="InterPro" id="IPR035647">
    <property type="entry name" value="EFG_III/V"/>
</dbReference>
<dbReference type="PANTHER" id="PTHR43261">
    <property type="entry name" value="TRANSLATION ELONGATION FACTOR G-RELATED"/>
    <property type="match status" value="1"/>
</dbReference>
<organism evidence="9 10">
    <name type="scientific">Lysobacter capsici AZ78</name>
    <dbReference type="NCBI Taxonomy" id="1444315"/>
    <lineage>
        <taxon>Bacteria</taxon>
        <taxon>Pseudomonadati</taxon>
        <taxon>Pseudomonadota</taxon>
        <taxon>Gammaproteobacteria</taxon>
        <taxon>Lysobacterales</taxon>
        <taxon>Lysobacteraceae</taxon>
        <taxon>Lysobacter</taxon>
    </lineage>
</organism>
<dbReference type="SUPFAM" id="SSF54980">
    <property type="entry name" value="EF-G C-terminal domain-like"/>
    <property type="match status" value="2"/>
</dbReference>
<dbReference type="InterPro" id="IPR041095">
    <property type="entry name" value="EFG_II"/>
</dbReference>
<evidence type="ECO:0000256" key="7">
    <source>
        <dbReference type="NCBIfam" id="TIGR00484"/>
    </source>
</evidence>
<dbReference type="GO" id="GO:0003924">
    <property type="term" value="F:GTPase activity"/>
    <property type="evidence" value="ECO:0007669"/>
    <property type="project" value="InterPro"/>
</dbReference>
<evidence type="ECO:0000256" key="2">
    <source>
        <dbReference type="ARBA" id="ARBA00022741"/>
    </source>
</evidence>
<dbReference type="SUPFAM" id="SSF52540">
    <property type="entry name" value="P-loop containing nucleoside triphosphate hydrolases"/>
    <property type="match status" value="1"/>
</dbReference>
<dbReference type="Pfam" id="PF14492">
    <property type="entry name" value="EFG_III"/>
    <property type="match status" value="1"/>
</dbReference>
<dbReference type="SMART" id="SM00889">
    <property type="entry name" value="EFG_IV"/>
    <property type="match status" value="1"/>
</dbReference>
<dbReference type="Gene3D" id="3.30.70.870">
    <property type="entry name" value="Elongation Factor G (Translational Gtpase), domain 3"/>
    <property type="match status" value="1"/>
</dbReference>
<comment type="function">
    <text evidence="6">Catalyzes the GTP-dependent ribosomal translocation step during translation elongation. During this step, the ribosome changes from the pre-translocational (PRE) to the post-translocational (POST) state as the newly formed A-site-bound peptidyl-tRNA and P-site-bound deacylated tRNA move to the P and E sites, respectively. Catalyzes the coordinated movement of the two tRNA molecules, the mRNA and conformational changes in the ribosome.</text>
</comment>
<dbReference type="GO" id="GO:0097216">
    <property type="term" value="F:guanosine tetraphosphate binding"/>
    <property type="evidence" value="ECO:0007669"/>
    <property type="project" value="UniProtKB-ARBA"/>
</dbReference>
<dbReference type="Pfam" id="PF22042">
    <property type="entry name" value="EF-G_D2"/>
    <property type="match status" value="1"/>
</dbReference>
<dbReference type="Gene3D" id="3.30.70.240">
    <property type="match status" value="1"/>
</dbReference>
<dbReference type="SMART" id="SM00838">
    <property type="entry name" value="EFG_C"/>
    <property type="match status" value="1"/>
</dbReference>
<dbReference type="SUPFAM" id="SSF50447">
    <property type="entry name" value="Translation proteins"/>
    <property type="match status" value="1"/>
</dbReference>
<dbReference type="Gene3D" id="3.40.50.300">
    <property type="entry name" value="P-loop containing nucleotide triphosphate hydrolases"/>
    <property type="match status" value="1"/>
</dbReference>
<name>A0A125MNM7_9GAMM</name>
<keyword evidence="5" id="KW-0342">GTP-binding</keyword>
<dbReference type="AlphaFoldDB" id="A0A125MNM7"/>
<evidence type="ECO:0000313" key="10">
    <source>
        <dbReference type="Proteomes" id="UP000023435"/>
    </source>
</evidence>
<dbReference type="Pfam" id="PF00009">
    <property type="entry name" value="GTP_EFTU"/>
    <property type="match status" value="1"/>
</dbReference>
<dbReference type="InterPro" id="IPR035649">
    <property type="entry name" value="EFG_V"/>
</dbReference>
<dbReference type="InterPro" id="IPR009022">
    <property type="entry name" value="EFG_III"/>
</dbReference>
<evidence type="ECO:0000256" key="6">
    <source>
        <dbReference type="ARBA" id="ARBA00024731"/>
    </source>
</evidence>
<feature type="domain" description="Tr-type G" evidence="8">
    <location>
        <begin position="14"/>
        <end position="291"/>
    </location>
</feature>
<dbReference type="GO" id="GO:0003746">
    <property type="term" value="F:translation elongation factor activity"/>
    <property type="evidence" value="ECO:0007669"/>
    <property type="project" value="UniProtKB-UniRule"/>
</dbReference>
<dbReference type="PRINTS" id="PR00315">
    <property type="entry name" value="ELONGATNFCT"/>
</dbReference>
<proteinExistence type="inferred from homology"/>
<dbReference type="InterPro" id="IPR005225">
    <property type="entry name" value="Small_GTP-bd"/>
</dbReference>
<accession>A0A125MNM7</accession>
<dbReference type="Proteomes" id="UP000023435">
    <property type="component" value="Unassembled WGS sequence"/>
</dbReference>
<dbReference type="CDD" id="cd16262">
    <property type="entry name" value="EFG_III"/>
    <property type="match status" value="1"/>
</dbReference>